<feature type="domain" description="U3 small nucleolar RNA-associated protein 6 homolog C-terminal" evidence="7">
    <location>
        <begin position="296"/>
        <end position="558"/>
    </location>
</feature>
<dbReference type="PANTHER" id="PTHR23271">
    <property type="entry name" value="HEPATOCELLULAR CARCINOMA-ASSOCIATED ANTIGEN 66"/>
    <property type="match status" value="1"/>
</dbReference>
<evidence type="ECO:0000259" key="7">
    <source>
        <dbReference type="Pfam" id="PF24892"/>
    </source>
</evidence>
<keyword evidence="5" id="KW-0539">Nucleus</keyword>
<dbReference type="InterPro" id="IPR056907">
    <property type="entry name" value="UTP6_C"/>
</dbReference>
<dbReference type="InterPro" id="IPR055347">
    <property type="entry name" value="UTP6_N"/>
</dbReference>
<dbReference type="InterPro" id="IPR011990">
    <property type="entry name" value="TPR-like_helical_dom_sf"/>
</dbReference>
<keyword evidence="3" id="KW-0698">rRNA processing</keyword>
<dbReference type="Gene3D" id="1.25.40.10">
    <property type="entry name" value="Tetratricopeptide repeat domain"/>
    <property type="match status" value="2"/>
</dbReference>
<gene>
    <name evidence="8" type="ORF">g.17206</name>
    <name evidence="9" type="ORF">g.17208</name>
</gene>
<dbReference type="PANTHER" id="PTHR23271:SF1">
    <property type="entry name" value="U3 SMALL NUCLEOLAR RNA-ASSOCIATED PROTEIN 6 HOMOLOG"/>
    <property type="match status" value="1"/>
</dbReference>
<dbReference type="InterPro" id="IPR003107">
    <property type="entry name" value="HAT"/>
</dbReference>
<evidence type="ECO:0000256" key="5">
    <source>
        <dbReference type="ARBA" id="ARBA00023242"/>
    </source>
</evidence>
<comment type="similarity">
    <text evidence="2">Belongs to the UTP6 family.</text>
</comment>
<dbReference type="InterPro" id="IPR013949">
    <property type="entry name" value="Utp6"/>
</dbReference>
<evidence type="ECO:0000256" key="4">
    <source>
        <dbReference type="ARBA" id="ARBA00022737"/>
    </source>
</evidence>
<dbReference type="GO" id="GO:0034388">
    <property type="term" value="C:Pwp2p-containing subcomplex of 90S preribosome"/>
    <property type="evidence" value="ECO:0007669"/>
    <property type="project" value="TreeGrafter"/>
</dbReference>
<sequence>MAEEVELRTEEMIPELENMMLFLFDRKEIRAIIKKRKEFEYKLHCVTKDKRDCLRNIQYETSLLKLVKARRQKKGIKVAKLSKIDFSIANRINKLFILAIRWFPNEHQIWLSYIKFCKDVRFYASASRVLEQMLELHSDKEDLFRIAARWELEECLCVEKARKYLINGLHIHKESRLLFTEAFNLELVNASNKRKELKESNLPFNPADQILCGKAAEVIYENAVKKIHDVSFAVELLNIAKDYDFTEHLQNRILMDMSNNFPRDELTWDTMAKRELQGCGRQPESGKLTLKSRIRKCVSLYEQAVQTVDTERMWALYLETLLDLNRETTVLPIFKRKYLLNALQAGHDREKLSEKYYLIWVDYLQGSDKGKKLCEILRGATMKLCSSVILWQTRLRVHLTRGEENAAITIFNTATATLGPNSLPLWKLMLQYWQTKKSSKVEELFKKSMCEGPSISSPLKPMYLEWLVLTHGIFVARKAYASLCNSNPPCLEMHTKMAQLESVQTQLNLKNARRCYLMACVQFGTTNVDVWMDYVKFEQTHGDPSKVSGIYWQAVKTLEPAQVDNFISEFSLISSQP</sequence>
<evidence type="ECO:0000256" key="1">
    <source>
        <dbReference type="ARBA" id="ARBA00004604"/>
    </source>
</evidence>
<dbReference type="GO" id="GO:0000462">
    <property type="term" value="P:maturation of SSU-rRNA from tricistronic rRNA transcript (SSU-rRNA, 5.8S rRNA, LSU-rRNA)"/>
    <property type="evidence" value="ECO:0007669"/>
    <property type="project" value="InterPro"/>
</dbReference>
<dbReference type="SMART" id="SM00386">
    <property type="entry name" value="HAT"/>
    <property type="match status" value="6"/>
</dbReference>
<keyword evidence="4" id="KW-0677">Repeat</keyword>
<evidence type="ECO:0000259" key="6">
    <source>
        <dbReference type="Pfam" id="PF08640"/>
    </source>
</evidence>
<evidence type="ECO:0000313" key="8">
    <source>
        <dbReference type="EMBL" id="JAS15768.1"/>
    </source>
</evidence>
<dbReference type="SUPFAM" id="SSF48452">
    <property type="entry name" value="TPR-like"/>
    <property type="match status" value="2"/>
</dbReference>
<feature type="domain" description="U3 small nucleolar RNA-associated protein 6 N-terminal" evidence="6">
    <location>
        <begin position="10"/>
        <end position="91"/>
    </location>
</feature>
<comment type="subcellular location">
    <subcellularLocation>
        <location evidence="1">Nucleus</location>
        <location evidence="1">Nucleolus</location>
    </subcellularLocation>
</comment>
<organism evidence="9">
    <name type="scientific">Clastoptera arizonana</name>
    <name type="common">Arizona spittle bug</name>
    <dbReference type="NCBI Taxonomy" id="38151"/>
    <lineage>
        <taxon>Eukaryota</taxon>
        <taxon>Metazoa</taxon>
        <taxon>Ecdysozoa</taxon>
        <taxon>Arthropoda</taxon>
        <taxon>Hexapoda</taxon>
        <taxon>Insecta</taxon>
        <taxon>Pterygota</taxon>
        <taxon>Neoptera</taxon>
        <taxon>Paraneoptera</taxon>
        <taxon>Hemiptera</taxon>
        <taxon>Auchenorrhyncha</taxon>
        <taxon>Cercopoidea</taxon>
        <taxon>Clastopteridae</taxon>
        <taxon>Clastoptera</taxon>
    </lineage>
</organism>
<evidence type="ECO:0008006" key="10">
    <source>
        <dbReference type="Google" id="ProtNLM"/>
    </source>
</evidence>
<dbReference type="GO" id="GO:0032040">
    <property type="term" value="C:small-subunit processome"/>
    <property type="evidence" value="ECO:0007669"/>
    <property type="project" value="TreeGrafter"/>
</dbReference>
<dbReference type="GO" id="GO:0030515">
    <property type="term" value="F:snoRNA binding"/>
    <property type="evidence" value="ECO:0007669"/>
    <property type="project" value="InterPro"/>
</dbReference>
<dbReference type="Pfam" id="PF08640">
    <property type="entry name" value="U3_assoc_6"/>
    <property type="match status" value="1"/>
</dbReference>
<dbReference type="EMBL" id="GEDC01004632">
    <property type="protein sequence ID" value="JAS32666.1"/>
    <property type="molecule type" value="Transcribed_RNA"/>
</dbReference>
<evidence type="ECO:0000256" key="3">
    <source>
        <dbReference type="ARBA" id="ARBA00022552"/>
    </source>
</evidence>
<dbReference type="EMBL" id="GEDC01021530">
    <property type="protein sequence ID" value="JAS15768.1"/>
    <property type="molecule type" value="Transcribed_RNA"/>
</dbReference>
<evidence type="ECO:0000313" key="9">
    <source>
        <dbReference type="EMBL" id="JAS32666.1"/>
    </source>
</evidence>
<proteinExistence type="inferred from homology"/>
<dbReference type="Pfam" id="PF24892">
    <property type="entry name" value="UTP6_C"/>
    <property type="match status" value="1"/>
</dbReference>
<protein>
    <recommendedName>
        <fullName evidence="10">U3 small nucleolar RNA-associated protein 6 homolog</fullName>
    </recommendedName>
</protein>
<accession>A0A1B6E402</accession>
<dbReference type="AlphaFoldDB" id="A0A1B6E402"/>
<evidence type="ECO:0000256" key="2">
    <source>
        <dbReference type="ARBA" id="ARBA00010734"/>
    </source>
</evidence>
<name>A0A1B6E402_9HEMI</name>
<reference evidence="9" key="1">
    <citation type="submission" date="2015-12" db="EMBL/GenBank/DDBJ databases">
        <title>De novo transcriptome assembly of four potential Pierce s Disease insect vectors from Arizona vineyards.</title>
        <authorList>
            <person name="Tassone E.E."/>
        </authorList>
    </citation>
    <scope>NUCLEOTIDE SEQUENCE</scope>
</reference>